<dbReference type="AlphaFoldDB" id="A0A2S9QFM2"/>
<sequence length="212" mass="23637">MVEKAFVLRCRRSSLNLTHPTSLQHGSWLNEPPSWSLAGDRLDVVTGEATDFWRKTHYGFTRHSGHFFHLESGGDFTAELRVRARFETLYDQAGLMVRLDDETWLKAGIEYNDDAPMLGSVLTTGQSDWATGPFPGDAGDFRLRLTVADGVLRLQYSTDGIIWPLVRLAPFQKAASYQVGPMCCTPERAGLAVSFSDFRLSQPNGKALHDLS</sequence>
<proteinExistence type="predicted"/>
<dbReference type="SUPFAM" id="SSF49899">
    <property type="entry name" value="Concanavalin A-like lectins/glucanases"/>
    <property type="match status" value="1"/>
</dbReference>
<gene>
    <name evidence="1" type="ORF">C5L14_09625</name>
</gene>
<name>A0A2S9QFM2_9HYPH</name>
<evidence type="ECO:0000313" key="2">
    <source>
        <dbReference type="Proteomes" id="UP000237682"/>
    </source>
</evidence>
<dbReference type="InterPro" id="IPR013320">
    <property type="entry name" value="ConA-like_dom_sf"/>
</dbReference>
<accession>A0A2S9QFM2</accession>
<keyword evidence="2" id="KW-1185">Reference proteome</keyword>
<reference evidence="1 2" key="1">
    <citation type="submission" date="2018-02" db="EMBL/GenBank/DDBJ databases">
        <title>Whole genome sequencing of endophytic bacterium.</title>
        <authorList>
            <person name="Eedara R."/>
            <person name="Podile A.R."/>
        </authorList>
    </citation>
    <scope>NUCLEOTIDE SEQUENCE [LARGE SCALE GENOMIC DNA]</scope>
    <source>
        <strain evidence="1 2">RP1T</strain>
    </source>
</reference>
<dbReference type="InterPro" id="IPR009784">
    <property type="entry name" value="DUF1349"/>
</dbReference>
<dbReference type="PANTHER" id="PTHR35332">
    <property type="entry name" value="REGULATION OF ENOLASE PROTEIN 1"/>
    <property type="match status" value="1"/>
</dbReference>
<dbReference type="InterPro" id="IPR015987">
    <property type="entry name" value="UCP022704"/>
</dbReference>
<organism evidence="1 2">
    <name type="scientific">Labrys okinawensis</name>
    <dbReference type="NCBI Taxonomy" id="346911"/>
    <lineage>
        <taxon>Bacteria</taxon>
        <taxon>Pseudomonadati</taxon>
        <taxon>Pseudomonadota</taxon>
        <taxon>Alphaproteobacteria</taxon>
        <taxon>Hyphomicrobiales</taxon>
        <taxon>Xanthobacteraceae</taxon>
        <taxon>Labrys</taxon>
    </lineage>
</organism>
<dbReference type="PANTHER" id="PTHR35332:SF2">
    <property type="entry name" value="REGULATION OF ENOLASE PROTEIN 1"/>
    <property type="match status" value="1"/>
</dbReference>
<dbReference type="EMBL" id="PUEJ01000003">
    <property type="protein sequence ID" value="PRH88132.1"/>
    <property type="molecule type" value="Genomic_DNA"/>
</dbReference>
<dbReference type="Proteomes" id="UP000237682">
    <property type="component" value="Unassembled WGS sequence"/>
</dbReference>
<dbReference type="OrthoDB" id="9814707at2"/>
<dbReference type="Gene3D" id="2.60.120.200">
    <property type="match status" value="1"/>
</dbReference>
<dbReference type="PIRSF" id="PIRSF022704">
    <property type="entry name" value="UCP022704"/>
    <property type="match status" value="1"/>
</dbReference>
<evidence type="ECO:0000313" key="1">
    <source>
        <dbReference type="EMBL" id="PRH88132.1"/>
    </source>
</evidence>
<comment type="caution">
    <text evidence="1">The sequence shown here is derived from an EMBL/GenBank/DDBJ whole genome shotgun (WGS) entry which is preliminary data.</text>
</comment>
<dbReference type="Pfam" id="PF07081">
    <property type="entry name" value="DUF1349"/>
    <property type="match status" value="1"/>
</dbReference>
<protein>
    <submittedName>
        <fullName evidence="1">DUF1349 domain-containing protein</fullName>
    </submittedName>
</protein>